<accession>A0A242K3S5</accession>
<dbReference type="EMBL" id="NGMM01000005">
    <property type="protein sequence ID" value="OTP13647.1"/>
    <property type="molecule type" value="Genomic_DNA"/>
</dbReference>
<dbReference type="RefSeq" id="WP_086350125.1">
    <property type="nucleotide sequence ID" value="NZ_CP147247.1"/>
</dbReference>
<reference evidence="3" key="2">
    <citation type="submission" date="2017-05" db="EMBL/GenBank/DDBJ databases">
        <authorList>
            <consortium name="The Broad Institute Genomics Platform"/>
            <consortium name="The Broad Institute Genomic Center for Infectious Diseases"/>
            <person name="Earl A."/>
            <person name="Manson A."/>
            <person name="Schwartman J."/>
            <person name="Gilmore M."/>
            <person name="Abouelleil A."/>
            <person name="Cao P."/>
            <person name="Chapman S."/>
            <person name="Cusick C."/>
            <person name="Shea T."/>
            <person name="Young S."/>
            <person name="Neafsey D."/>
            <person name="Nusbaum C."/>
            <person name="Birren B."/>
        </authorList>
    </citation>
    <scope>NUCLEOTIDE SEQUENCE</scope>
    <source>
        <strain evidence="3">9E7_DIV0242</strain>
    </source>
</reference>
<dbReference type="InterPro" id="IPR025659">
    <property type="entry name" value="Tubby-like_C"/>
</dbReference>
<evidence type="ECO:0000313" key="4">
    <source>
        <dbReference type="Proteomes" id="UP000195141"/>
    </source>
</evidence>
<dbReference type="SUPFAM" id="SSF54518">
    <property type="entry name" value="Tubby C-terminal domain-like"/>
    <property type="match status" value="1"/>
</dbReference>
<evidence type="ECO:0000313" key="2">
    <source>
        <dbReference type="EMBL" id="OTP13647.1"/>
    </source>
</evidence>
<dbReference type="Pfam" id="PF04525">
    <property type="entry name" value="LOR"/>
    <property type="match status" value="1"/>
</dbReference>
<proteinExistence type="inferred from homology"/>
<comment type="similarity">
    <text evidence="1">Belongs to the LOR family.</text>
</comment>
<dbReference type="AlphaFoldDB" id="A0A242K3S5"/>
<dbReference type="EMBL" id="CP147247">
    <property type="protein sequence ID" value="WYJ89963.1"/>
    <property type="molecule type" value="Genomic_DNA"/>
</dbReference>
<keyword evidence="4" id="KW-1185">Reference proteome</keyword>
<evidence type="ECO:0000313" key="3">
    <source>
        <dbReference type="EMBL" id="WYJ89963.1"/>
    </source>
</evidence>
<reference evidence="3" key="3">
    <citation type="submission" date="2024-03" db="EMBL/GenBank/DDBJ databases">
        <title>The Genome Sequence of Enterococcus sp. DIV0242b.</title>
        <authorList>
            <consortium name="The Broad Institute Genomics Platform"/>
            <consortium name="The Broad Institute Microbial Omics Core"/>
            <consortium name="The Broad Institute Genomic Center for Infectious Diseases"/>
            <person name="Earl A."/>
            <person name="Manson A."/>
            <person name="Gilmore M."/>
            <person name="Schwartman J."/>
            <person name="Shea T."/>
            <person name="Abouelleil A."/>
            <person name="Cao P."/>
            <person name="Chapman S."/>
            <person name="Cusick C."/>
            <person name="Young S."/>
            <person name="Neafsey D."/>
            <person name="Nusbaum C."/>
            <person name="Birren B."/>
        </authorList>
    </citation>
    <scope>NUCLEOTIDE SEQUENCE</scope>
    <source>
        <strain evidence="3">9E7_DIV0242</strain>
    </source>
</reference>
<protein>
    <submittedName>
        <fullName evidence="2">Uncharacterized protein</fullName>
    </submittedName>
</protein>
<gene>
    <name evidence="3" type="ORF">A5888_001691</name>
    <name evidence="2" type="ORF">A5888_003125</name>
</gene>
<dbReference type="InterPro" id="IPR038595">
    <property type="entry name" value="LOR_sf"/>
</dbReference>
<dbReference type="OrthoDB" id="652307at2"/>
<sequence length="167" mass="18815">MKYIVKQKLVALKPTYEILDGAGNAVYKVKGSFLGRENFEITDLEGKTVAKCGTDMNLFSVLGSFLRYNFKKYHISVGEQKAISIARSLNIFSYNFTIDSPLGAVQLGYGATGSHQFTLNGEILCDIDKRKLTMGGDEYHIEIDDAHDHRVFLLTTIALDRIYYTKR</sequence>
<dbReference type="InterPro" id="IPR007612">
    <property type="entry name" value="LOR"/>
</dbReference>
<evidence type="ECO:0000256" key="1">
    <source>
        <dbReference type="ARBA" id="ARBA00005437"/>
    </source>
</evidence>
<dbReference type="Gene3D" id="2.40.160.200">
    <property type="entry name" value="LURP1-related"/>
    <property type="match status" value="1"/>
</dbReference>
<dbReference type="Proteomes" id="UP000195141">
    <property type="component" value="Chromosome"/>
</dbReference>
<name>A0A242K3S5_9ENTE</name>
<organism evidence="2">
    <name type="scientific">Candidatus Enterococcus clewellii</name>
    <dbReference type="NCBI Taxonomy" id="1834193"/>
    <lineage>
        <taxon>Bacteria</taxon>
        <taxon>Bacillati</taxon>
        <taxon>Bacillota</taxon>
        <taxon>Bacilli</taxon>
        <taxon>Lactobacillales</taxon>
        <taxon>Enterococcaceae</taxon>
        <taxon>Enterococcus</taxon>
    </lineage>
</organism>
<reference evidence="2" key="1">
    <citation type="submission" date="2017-05" db="EMBL/GenBank/DDBJ databases">
        <title>The Genome Sequence of Enterococcus sp. 9E7_DIV0242.</title>
        <authorList>
            <consortium name="The Broad Institute Genomics Platform"/>
            <consortium name="The Broad Institute Genomic Center for Infectious Diseases"/>
            <person name="Earl A."/>
            <person name="Manson A."/>
            <person name="Schwartman J."/>
            <person name="Gilmore M."/>
            <person name="Abouelleil A."/>
            <person name="Cao P."/>
            <person name="Chapman S."/>
            <person name="Cusick C."/>
            <person name="Shea T."/>
            <person name="Young S."/>
            <person name="Neafsey D."/>
            <person name="Nusbaum C."/>
            <person name="Birren B."/>
        </authorList>
    </citation>
    <scope>NUCLEOTIDE SEQUENCE [LARGE SCALE GENOMIC DNA]</scope>
    <source>
        <strain evidence="2">9E7_DIV0242</strain>
    </source>
</reference>